<feature type="non-terminal residue" evidence="14">
    <location>
        <position position="279"/>
    </location>
</feature>
<organism evidence="14 15">
    <name type="scientific">Myodes glareolus</name>
    <name type="common">Bank vole</name>
    <name type="synonym">Clethrionomys glareolus</name>
    <dbReference type="NCBI Taxonomy" id="447135"/>
    <lineage>
        <taxon>Eukaryota</taxon>
        <taxon>Metazoa</taxon>
        <taxon>Chordata</taxon>
        <taxon>Craniata</taxon>
        <taxon>Vertebrata</taxon>
        <taxon>Euteleostomi</taxon>
        <taxon>Mammalia</taxon>
        <taxon>Eutheria</taxon>
        <taxon>Euarchontoglires</taxon>
        <taxon>Glires</taxon>
        <taxon>Rodentia</taxon>
        <taxon>Myomorpha</taxon>
        <taxon>Muroidea</taxon>
        <taxon>Cricetidae</taxon>
        <taxon>Arvicolinae</taxon>
        <taxon>Myodes</taxon>
    </lineage>
</organism>
<evidence type="ECO:0000256" key="2">
    <source>
        <dbReference type="ARBA" id="ARBA00022525"/>
    </source>
</evidence>
<dbReference type="InterPro" id="IPR036772">
    <property type="entry name" value="SRCR-like_dom_sf"/>
</dbReference>
<dbReference type="InterPro" id="IPR016965">
    <property type="entry name" value="Pase_PHOSPHO-typ"/>
</dbReference>
<keyword evidence="4" id="KW-0677">Repeat</keyword>
<evidence type="ECO:0000256" key="12">
    <source>
        <dbReference type="SAM" id="MobiDB-lite"/>
    </source>
</evidence>
<dbReference type="Proteomes" id="UP001488838">
    <property type="component" value="Unassembled WGS sequence"/>
</dbReference>
<dbReference type="SMART" id="SM00202">
    <property type="entry name" value="SR"/>
    <property type="match status" value="1"/>
</dbReference>
<evidence type="ECO:0000256" key="3">
    <source>
        <dbReference type="ARBA" id="ARBA00022729"/>
    </source>
</evidence>
<feature type="disulfide bond" evidence="11">
    <location>
        <begin position="218"/>
        <end position="228"/>
    </location>
</feature>
<keyword evidence="2" id="KW-0964">Secreted</keyword>
<comment type="subunit">
    <text evidence="9">Interacts with LGALS1 and laminin.</text>
</comment>
<comment type="caution">
    <text evidence="11">Lacks conserved residue(s) required for the propagation of feature annotation.</text>
</comment>
<keyword evidence="7" id="KW-0325">Glycoprotein</keyword>
<evidence type="ECO:0000256" key="5">
    <source>
        <dbReference type="ARBA" id="ARBA00023157"/>
    </source>
</evidence>
<feature type="region of interest" description="Disordered" evidence="12">
    <location>
        <begin position="259"/>
        <end position="279"/>
    </location>
</feature>
<evidence type="ECO:0000256" key="10">
    <source>
        <dbReference type="ARBA" id="ARBA00069168"/>
    </source>
</evidence>
<evidence type="ECO:0000259" key="13">
    <source>
        <dbReference type="PROSITE" id="PS50287"/>
    </source>
</evidence>
<gene>
    <name evidence="14" type="ORF">U0070_017324</name>
</gene>
<keyword evidence="6" id="KW-0675">Receptor</keyword>
<dbReference type="PRINTS" id="PR00258">
    <property type="entry name" value="SPERACTRCPTR"/>
</dbReference>
<keyword evidence="15" id="KW-1185">Reference proteome</keyword>
<keyword evidence="3" id="KW-0732">Signal</keyword>
<accession>A0AAW0K374</accession>
<dbReference type="GO" id="GO:0016020">
    <property type="term" value="C:membrane"/>
    <property type="evidence" value="ECO:0007669"/>
    <property type="project" value="InterPro"/>
</dbReference>
<comment type="subcellular location">
    <subcellularLocation>
        <location evidence="1">Secreted</location>
    </subcellularLocation>
</comment>
<dbReference type="GO" id="GO:0016791">
    <property type="term" value="F:phosphatase activity"/>
    <property type="evidence" value="ECO:0007669"/>
    <property type="project" value="InterPro"/>
</dbReference>
<comment type="caution">
    <text evidence="14">The sequence shown here is derived from an EMBL/GenBank/DDBJ whole genome shotgun (WGS) entry which is preliminary data.</text>
</comment>
<evidence type="ECO:0000256" key="4">
    <source>
        <dbReference type="ARBA" id="ARBA00022737"/>
    </source>
</evidence>
<dbReference type="PANTHER" id="PTHR19331">
    <property type="entry name" value="SCAVENGER RECEPTOR DOMAIN-CONTAINING"/>
    <property type="match status" value="1"/>
</dbReference>
<dbReference type="EMBL" id="JBBHLL010000007">
    <property type="protein sequence ID" value="KAK7833325.1"/>
    <property type="molecule type" value="Genomic_DNA"/>
</dbReference>
<evidence type="ECO:0000256" key="8">
    <source>
        <dbReference type="ARBA" id="ARBA00058074"/>
    </source>
</evidence>
<dbReference type="InterPro" id="IPR001190">
    <property type="entry name" value="SRCR"/>
</dbReference>
<evidence type="ECO:0000256" key="6">
    <source>
        <dbReference type="ARBA" id="ARBA00023170"/>
    </source>
</evidence>
<dbReference type="PROSITE" id="PS50287">
    <property type="entry name" value="SRCR_2"/>
    <property type="match status" value="1"/>
</dbReference>
<evidence type="ECO:0000313" key="14">
    <source>
        <dbReference type="EMBL" id="KAK7833325.1"/>
    </source>
</evidence>
<name>A0AAW0K374_MYOGA</name>
<sequence>MGRVFKYLGEEGVKGDEIRRAETSMPFTSGTVELFRSKLHLHSLGLEATDFHDVFDNAFTNPAALITVVASQCPKNLGKNAALVEFIDTQLQEGVDMHRLLYRRWWKWCLLRNGVAMRRKGCTLRGTLARRSQNLEPMESSVVVWSSGVEIISHLRFLVQGPKRSYNSTWGTVSDESWDLTDAKVVCQWLGCGETMSAPVESYFDKGMRHIMLDDVQCMGDEAKLWQCTQDKWSSHNCGHHENASVVCSGEWHGLQHPSETELCQPQPLGREMSIPEGK</sequence>
<dbReference type="Pfam" id="PF06888">
    <property type="entry name" value="Put_Phosphatase"/>
    <property type="match status" value="1"/>
</dbReference>
<keyword evidence="5 11" id="KW-1015">Disulfide bond</keyword>
<feature type="domain" description="SRCR" evidence="13">
    <location>
        <begin position="166"/>
        <end position="249"/>
    </location>
</feature>
<comment type="function">
    <text evidence="8">Binds to extracellular matrix proteins. Binds to pathogen-associated molecular patterns (PAMPs) present on the cell walls of Gram-positive and Gram-negative bacteria and fungi, behaving as a pattern recognition receptor (PRR). Induces bacterial and fungal aggregation and subsequent inhibition of PAMP-induced cytokine release. Does not possess intrinsic bactericidal activity. May play a role in the innate defense and homeostasis of certain epithelial surfaces.</text>
</comment>
<dbReference type="AlphaFoldDB" id="A0AAW0K374"/>
<reference evidence="14 15" key="1">
    <citation type="journal article" date="2023" name="bioRxiv">
        <title>Conserved and derived expression patterns and positive selection on dental genes reveal complex evolutionary context of ever-growing rodent molars.</title>
        <authorList>
            <person name="Calamari Z.T."/>
            <person name="Song A."/>
            <person name="Cohen E."/>
            <person name="Akter M."/>
            <person name="Roy R.D."/>
            <person name="Hallikas O."/>
            <person name="Christensen M.M."/>
            <person name="Li P."/>
            <person name="Marangoni P."/>
            <person name="Jernvall J."/>
            <person name="Klein O.D."/>
        </authorList>
    </citation>
    <scope>NUCLEOTIDE SEQUENCE [LARGE SCALE GENOMIC DNA]</scope>
    <source>
        <strain evidence="14">V071</strain>
    </source>
</reference>
<evidence type="ECO:0000256" key="7">
    <source>
        <dbReference type="ARBA" id="ARBA00023180"/>
    </source>
</evidence>
<dbReference type="Pfam" id="PF00530">
    <property type="entry name" value="SRCR"/>
    <property type="match status" value="1"/>
</dbReference>
<evidence type="ECO:0000313" key="15">
    <source>
        <dbReference type="Proteomes" id="UP001488838"/>
    </source>
</evidence>
<evidence type="ECO:0000256" key="11">
    <source>
        <dbReference type="PROSITE-ProRule" id="PRU00196"/>
    </source>
</evidence>
<dbReference type="PANTHER" id="PTHR19331:SF22">
    <property type="entry name" value="DELETED IN MALIGNANT BRAIN TUMORS 1 PROTEIN"/>
    <property type="match status" value="1"/>
</dbReference>
<dbReference type="Gene3D" id="3.10.250.10">
    <property type="entry name" value="SRCR-like domain"/>
    <property type="match status" value="1"/>
</dbReference>
<dbReference type="SUPFAM" id="SSF56487">
    <property type="entry name" value="SRCR-like"/>
    <property type="match status" value="1"/>
</dbReference>
<dbReference type="FunFam" id="3.10.250.10:FF:000007">
    <property type="entry name" value="Soluble scavenger receptor cysteine-rich domain-containing protein SSC5D"/>
    <property type="match status" value="1"/>
</dbReference>
<feature type="disulfide bond" evidence="11">
    <location>
        <begin position="187"/>
        <end position="248"/>
    </location>
</feature>
<protein>
    <recommendedName>
        <fullName evidence="10">Soluble scavenger receptor cysteine-rich domain-containing protein SSC5D</fullName>
    </recommendedName>
</protein>
<proteinExistence type="predicted"/>
<evidence type="ECO:0000256" key="9">
    <source>
        <dbReference type="ARBA" id="ARBA00064153"/>
    </source>
</evidence>
<evidence type="ECO:0000256" key="1">
    <source>
        <dbReference type="ARBA" id="ARBA00004613"/>
    </source>
</evidence>